<dbReference type="Gene3D" id="1.20.1270.60">
    <property type="entry name" value="Arfaptin homology (AH) domain/BAR domain"/>
    <property type="match status" value="1"/>
</dbReference>
<reference evidence="3" key="1">
    <citation type="submission" date="2017-02" db="UniProtKB">
        <authorList>
            <consortium name="WormBaseParasite"/>
        </authorList>
    </citation>
    <scope>IDENTIFICATION</scope>
</reference>
<proteinExistence type="predicted"/>
<name>A0A0R3SLZ6_HYMDI</name>
<dbReference type="InterPro" id="IPR027267">
    <property type="entry name" value="AH/BAR_dom_sf"/>
</dbReference>
<protein>
    <submittedName>
        <fullName evidence="3">CACTA en-spm transposon protein</fullName>
    </submittedName>
</protein>
<gene>
    <name evidence="1" type="ORF">HDID_LOCUS5959</name>
</gene>
<evidence type="ECO:0000313" key="2">
    <source>
        <dbReference type="Proteomes" id="UP000274504"/>
    </source>
</evidence>
<dbReference type="OrthoDB" id="10061327at2759"/>
<dbReference type="AlphaFoldDB" id="A0A0R3SLZ6"/>
<dbReference type="Proteomes" id="UP000274504">
    <property type="component" value="Unassembled WGS sequence"/>
</dbReference>
<evidence type="ECO:0000313" key="1">
    <source>
        <dbReference type="EMBL" id="VDL58277.1"/>
    </source>
</evidence>
<organism evidence="3">
    <name type="scientific">Hymenolepis diminuta</name>
    <name type="common">Rat tapeworm</name>
    <dbReference type="NCBI Taxonomy" id="6216"/>
    <lineage>
        <taxon>Eukaryota</taxon>
        <taxon>Metazoa</taxon>
        <taxon>Spiralia</taxon>
        <taxon>Lophotrochozoa</taxon>
        <taxon>Platyhelminthes</taxon>
        <taxon>Cestoda</taxon>
        <taxon>Eucestoda</taxon>
        <taxon>Cyclophyllidea</taxon>
        <taxon>Hymenolepididae</taxon>
        <taxon>Hymenolepis</taxon>
    </lineage>
</organism>
<dbReference type="WBParaSite" id="HDID_0000596101-mRNA-1">
    <property type="protein sequence ID" value="HDID_0000596101-mRNA-1"/>
    <property type="gene ID" value="HDID_0000596101"/>
</dbReference>
<accession>A0A0R3SLZ6</accession>
<evidence type="ECO:0000313" key="3">
    <source>
        <dbReference type="WBParaSite" id="HDID_0000596101-mRNA-1"/>
    </source>
</evidence>
<reference evidence="1 2" key="2">
    <citation type="submission" date="2018-11" db="EMBL/GenBank/DDBJ databases">
        <authorList>
            <consortium name="Pathogen Informatics"/>
        </authorList>
    </citation>
    <scope>NUCLEOTIDE SEQUENCE [LARGE SCALE GENOMIC DNA]</scope>
</reference>
<sequence length="81" mass="9401">MQHVFEDRGGVTAAFEKDDYDAPNVQINFAQHDLACKQRALEQLEQRCQESVAVEERRRFAELATCLSPLVVSYMLYIYPF</sequence>
<dbReference type="EMBL" id="UYSG01003828">
    <property type="protein sequence ID" value="VDL58277.1"/>
    <property type="molecule type" value="Genomic_DNA"/>
</dbReference>